<organism evidence="5">
    <name type="scientific">candidate division WOR-3 bacterium</name>
    <dbReference type="NCBI Taxonomy" id="2052148"/>
    <lineage>
        <taxon>Bacteria</taxon>
        <taxon>Bacteria division WOR-3</taxon>
    </lineage>
</organism>
<dbReference type="PANTHER" id="PTHR43432:SF6">
    <property type="entry name" value="RADICAL SAM CORE DOMAIN-CONTAINING PROTEIN"/>
    <property type="match status" value="1"/>
</dbReference>
<dbReference type="Pfam" id="PF04055">
    <property type="entry name" value="Radical_SAM"/>
    <property type="match status" value="1"/>
</dbReference>
<dbReference type="PANTHER" id="PTHR43432">
    <property type="entry name" value="SLR0285 PROTEIN"/>
    <property type="match status" value="1"/>
</dbReference>
<dbReference type="InterPro" id="IPR058240">
    <property type="entry name" value="rSAM_sf"/>
</dbReference>
<dbReference type="InterPro" id="IPR040086">
    <property type="entry name" value="MJ0683-like"/>
</dbReference>
<dbReference type="SUPFAM" id="SSF102114">
    <property type="entry name" value="Radical SAM enzymes"/>
    <property type="match status" value="1"/>
</dbReference>
<dbReference type="EMBL" id="DTDJ01000033">
    <property type="protein sequence ID" value="HGL17702.1"/>
    <property type="molecule type" value="Genomic_DNA"/>
</dbReference>
<dbReference type="GO" id="GO:0051536">
    <property type="term" value="F:iron-sulfur cluster binding"/>
    <property type="evidence" value="ECO:0007669"/>
    <property type="project" value="UniProtKB-KW"/>
</dbReference>
<evidence type="ECO:0000256" key="3">
    <source>
        <dbReference type="ARBA" id="ARBA00023014"/>
    </source>
</evidence>
<dbReference type="SFLD" id="SFLDG01084">
    <property type="entry name" value="Uncharacterised_Radical_SAM_Su"/>
    <property type="match status" value="1"/>
</dbReference>
<dbReference type="GO" id="GO:0046872">
    <property type="term" value="F:metal ion binding"/>
    <property type="evidence" value="ECO:0007669"/>
    <property type="project" value="UniProtKB-KW"/>
</dbReference>
<comment type="caution">
    <text evidence="5">The sequence shown here is derived from an EMBL/GenBank/DDBJ whole genome shotgun (WGS) entry which is preliminary data.</text>
</comment>
<dbReference type="CDD" id="cd01335">
    <property type="entry name" value="Radical_SAM"/>
    <property type="match status" value="1"/>
</dbReference>
<dbReference type="AlphaFoldDB" id="A0A7V3ZY19"/>
<dbReference type="Gene3D" id="3.80.30.30">
    <property type="match status" value="1"/>
</dbReference>
<feature type="domain" description="Radical SAM core" evidence="4">
    <location>
        <begin position="23"/>
        <end position="182"/>
    </location>
</feature>
<evidence type="ECO:0000313" key="5">
    <source>
        <dbReference type="EMBL" id="HGL17702.1"/>
    </source>
</evidence>
<keyword evidence="2" id="KW-0408">Iron</keyword>
<gene>
    <name evidence="5" type="ORF">ENU66_05190</name>
</gene>
<evidence type="ECO:0000259" key="4">
    <source>
        <dbReference type="Pfam" id="PF04055"/>
    </source>
</evidence>
<reference evidence="5" key="1">
    <citation type="journal article" date="2020" name="mSystems">
        <title>Genome- and Community-Level Interaction Insights into Carbon Utilization and Element Cycling Functions of Hydrothermarchaeota in Hydrothermal Sediment.</title>
        <authorList>
            <person name="Zhou Z."/>
            <person name="Liu Y."/>
            <person name="Xu W."/>
            <person name="Pan J."/>
            <person name="Luo Z.H."/>
            <person name="Li M."/>
        </authorList>
    </citation>
    <scope>NUCLEOTIDE SEQUENCE [LARGE SCALE GENOMIC DNA]</scope>
    <source>
        <strain evidence="5">SpSt-69</strain>
    </source>
</reference>
<evidence type="ECO:0000256" key="1">
    <source>
        <dbReference type="ARBA" id="ARBA00022723"/>
    </source>
</evidence>
<dbReference type="SFLD" id="SFLDS00029">
    <property type="entry name" value="Radical_SAM"/>
    <property type="match status" value="1"/>
</dbReference>
<accession>A0A7V3ZY19</accession>
<keyword evidence="1" id="KW-0479">Metal-binding</keyword>
<protein>
    <submittedName>
        <fullName evidence="5">Radical SAM protein</fullName>
    </submittedName>
</protein>
<sequence>MVIREIRAKNILTKSKVYDWVLNPYIGCQHACTYCYARFMKKFTGHREEWGQFVDVKINAPELLEKEIKRKKRGDIWISGICDPYQPLERKYQLTRRCLGILSNYDWHVFIQTKSPLVLRDLDIIKRFKNIDVGFSIGTANEEIRKIFEPNAPSILSRLTALKTLHENGIRTYVMIAPVLPGAEKLPELIANTVNYVIVDRLNYHYADWVFKKFNLPKIENLDFLVEKLKERGLPVEVVADLNFE</sequence>
<keyword evidence="3" id="KW-0411">Iron-sulfur</keyword>
<evidence type="ECO:0000256" key="2">
    <source>
        <dbReference type="ARBA" id="ARBA00023004"/>
    </source>
</evidence>
<proteinExistence type="predicted"/>
<dbReference type="InterPro" id="IPR007197">
    <property type="entry name" value="rSAM"/>
</dbReference>
<dbReference type="GO" id="GO:0003824">
    <property type="term" value="F:catalytic activity"/>
    <property type="evidence" value="ECO:0007669"/>
    <property type="project" value="InterPro"/>
</dbReference>
<name>A0A7V3ZY19_UNCW3</name>